<proteinExistence type="predicted"/>
<dbReference type="Proteomes" id="UP000663845">
    <property type="component" value="Unassembled WGS sequence"/>
</dbReference>
<dbReference type="EMBL" id="CAJNOG010004396">
    <property type="protein sequence ID" value="CAF1540998.1"/>
    <property type="molecule type" value="Genomic_DNA"/>
</dbReference>
<evidence type="ECO:0000313" key="2">
    <source>
        <dbReference type="Proteomes" id="UP000663845"/>
    </source>
</evidence>
<accession>A0A815WEM4</accession>
<gene>
    <name evidence="1" type="ORF">JYZ213_LOCUS45705</name>
</gene>
<comment type="caution">
    <text evidence="1">The sequence shown here is derived from an EMBL/GenBank/DDBJ whole genome shotgun (WGS) entry which is preliminary data.</text>
</comment>
<sequence length="27" mass="2971">MPGTTFEVLSDPLNHHGGLNTIHLKEI</sequence>
<protein>
    <submittedName>
        <fullName evidence="1">Uncharacterized protein</fullName>
    </submittedName>
</protein>
<name>A0A815WEM4_9BILA</name>
<dbReference type="AlphaFoldDB" id="A0A815WEM4"/>
<feature type="non-terminal residue" evidence="1">
    <location>
        <position position="27"/>
    </location>
</feature>
<organism evidence="1 2">
    <name type="scientific">Adineta steineri</name>
    <dbReference type="NCBI Taxonomy" id="433720"/>
    <lineage>
        <taxon>Eukaryota</taxon>
        <taxon>Metazoa</taxon>
        <taxon>Spiralia</taxon>
        <taxon>Gnathifera</taxon>
        <taxon>Rotifera</taxon>
        <taxon>Eurotatoria</taxon>
        <taxon>Bdelloidea</taxon>
        <taxon>Adinetida</taxon>
        <taxon>Adinetidae</taxon>
        <taxon>Adineta</taxon>
    </lineage>
</organism>
<evidence type="ECO:0000313" key="1">
    <source>
        <dbReference type="EMBL" id="CAF1540998.1"/>
    </source>
</evidence>
<reference evidence="1" key="1">
    <citation type="submission" date="2021-02" db="EMBL/GenBank/DDBJ databases">
        <authorList>
            <person name="Nowell W R."/>
        </authorList>
    </citation>
    <scope>NUCLEOTIDE SEQUENCE</scope>
</reference>